<dbReference type="Gene3D" id="1.10.10.1400">
    <property type="entry name" value="Terminase, small subunit, N-terminal DNA-binding domain, HTH motif"/>
    <property type="match status" value="1"/>
</dbReference>
<comment type="caution">
    <text evidence="5">The sequence shown here is derived from an EMBL/GenBank/DDBJ whole genome shotgun (WGS) entry which is preliminary data.</text>
</comment>
<accession>A0A6L6XD66</accession>
<dbReference type="InterPro" id="IPR005335">
    <property type="entry name" value="Terminase_ssu"/>
</dbReference>
<dbReference type="PANTHER" id="PTHR41328">
    <property type="entry name" value="TERMINASE SMALL SUBUNIT-RELATED"/>
    <property type="match status" value="1"/>
</dbReference>
<feature type="compositionally biased region" description="Basic and acidic residues" evidence="3">
    <location>
        <begin position="43"/>
        <end position="68"/>
    </location>
</feature>
<dbReference type="InterPro" id="IPR052404">
    <property type="entry name" value="SPP1-like_terminase"/>
</dbReference>
<evidence type="ECO:0000313" key="6">
    <source>
        <dbReference type="Proteomes" id="UP000479531"/>
    </source>
</evidence>
<gene>
    <name evidence="5" type="ORF">GCK47_04790</name>
</gene>
<evidence type="ECO:0000256" key="2">
    <source>
        <dbReference type="ARBA" id="ARBA00023219"/>
    </source>
</evidence>
<dbReference type="GO" id="GO:0051276">
    <property type="term" value="P:chromosome organization"/>
    <property type="evidence" value="ECO:0007669"/>
    <property type="project" value="InterPro"/>
</dbReference>
<name>A0A6L6XD66_9FIRM</name>
<dbReference type="InterPro" id="IPR038713">
    <property type="entry name" value="Terminase_Gp1_N_sf"/>
</dbReference>
<dbReference type="Proteomes" id="UP000479531">
    <property type="component" value="Unassembled WGS sequence"/>
</dbReference>
<feature type="region of interest" description="Disordered" evidence="3">
    <location>
        <begin position="42"/>
        <end position="68"/>
    </location>
</feature>
<evidence type="ECO:0000259" key="4">
    <source>
        <dbReference type="Pfam" id="PF10668"/>
    </source>
</evidence>
<evidence type="ECO:0000313" key="5">
    <source>
        <dbReference type="EMBL" id="MVQ45034.1"/>
    </source>
</evidence>
<dbReference type="Pfam" id="PF10668">
    <property type="entry name" value="Phage_terminase"/>
    <property type="match status" value="1"/>
</dbReference>
<sequence length="262" mass="29749">MARSPNEKAEKARKLYKDGMKLVEIADRLKVPAGTVRRWKSTYHWDGEHQSERSEKKSERSESKKNVTKKAVADEVKRVIQNTDLTDKQQLFCVYYIRCFNATKAYQKAYGCGYTTAVTNGPALLGNTRIKDEILRLKQERLNREFLSESDIFQKYMDIAFADMNDFVIVTEAGVQMKAESDGSVIDEVTGTPYGVKIKLADRMKALQWLSDHMDLATEKQRAEIALLRAKVQTDDGEENADDGFLDALNGTAAEDWGNEED</sequence>
<proteinExistence type="predicted"/>
<dbReference type="InterPro" id="IPR009057">
    <property type="entry name" value="Homeodomain-like_sf"/>
</dbReference>
<feature type="region of interest" description="Disordered" evidence="3">
    <location>
        <begin position="234"/>
        <end position="262"/>
    </location>
</feature>
<protein>
    <submittedName>
        <fullName evidence="5">Phage portal protein</fullName>
    </submittedName>
</protein>
<dbReference type="AlphaFoldDB" id="A0A6L6XD66"/>
<evidence type="ECO:0000256" key="1">
    <source>
        <dbReference type="ARBA" id="ARBA00022612"/>
    </source>
</evidence>
<feature type="compositionally biased region" description="Acidic residues" evidence="3">
    <location>
        <begin position="235"/>
        <end position="245"/>
    </location>
</feature>
<keyword evidence="1" id="KW-1188">Viral release from host cell</keyword>
<evidence type="ECO:0000256" key="3">
    <source>
        <dbReference type="SAM" id="MobiDB-lite"/>
    </source>
</evidence>
<feature type="domain" description="PBSX phage terminase small subunit-like N-terminal" evidence="4">
    <location>
        <begin position="1"/>
        <end position="59"/>
    </location>
</feature>
<dbReference type="SUPFAM" id="SSF46689">
    <property type="entry name" value="Homeodomain-like"/>
    <property type="match status" value="1"/>
</dbReference>
<dbReference type="Gene3D" id="1.10.10.60">
    <property type="entry name" value="Homeodomain-like"/>
    <property type="match status" value="1"/>
</dbReference>
<dbReference type="RefSeq" id="WP_303098261.1">
    <property type="nucleotide sequence ID" value="NZ_WGGT01000004.1"/>
</dbReference>
<dbReference type="Pfam" id="PF03592">
    <property type="entry name" value="Terminase_2"/>
    <property type="match status" value="1"/>
</dbReference>
<dbReference type="EMBL" id="WGGT01000004">
    <property type="protein sequence ID" value="MVQ45034.1"/>
    <property type="molecule type" value="Genomic_DNA"/>
</dbReference>
<reference evidence="5 6" key="1">
    <citation type="submission" date="2019-10" db="EMBL/GenBank/DDBJ databases">
        <title>Roseburia spp. ameliorate alcoholic fatty liver via restoration of gut barrier function.</title>
        <authorList>
            <person name="Seo B."/>
            <person name="Ko G."/>
        </authorList>
    </citation>
    <scope>NUCLEOTIDE SEQUENCE [LARGE SCALE GENOMIC DNA]</scope>
    <source>
        <strain evidence="5 6">SNUG30017</strain>
    </source>
</reference>
<dbReference type="PANTHER" id="PTHR41328:SF3">
    <property type="entry name" value="PBSX PHAGE TERMINASE SMALL SUBUNIT"/>
    <property type="match status" value="1"/>
</dbReference>
<keyword evidence="2" id="KW-0231">Viral genome packaging</keyword>
<organism evidence="5 6">
    <name type="scientific">Roseburia intestinalis</name>
    <dbReference type="NCBI Taxonomy" id="166486"/>
    <lineage>
        <taxon>Bacteria</taxon>
        <taxon>Bacillati</taxon>
        <taxon>Bacillota</taxon>
        <taxon>Clostridia</taxon>
        <taxon>Lachnospirales</taxon>
        <taxon>Lachnospiraceae</taxon>
        <taxon>Roseburia</taxon>
    </lineage>
</organism>
<dbReference type="InterPro" id="IPR018925">
    <property type="entry name" value="XtmA-like_N"/>
</dbReference>